<dbReference type="PANTHER" id="PTHR44051:SF8">
    <property type="entry name" value="GLUTATHIONE S-TRANSFERASE GSTA"/>
    <property type="match status" value="1"/>
</dbReference>
<dbReference type="Gene3D" id="1.20.1050.10">
    <property type="match status" value="1"/>
</dbReference>
<dbReference type="PROSITE" id="PS50404">
    <property type="entry name" value="GST_NTER"/>
    <property type="match status" value="1"/>
</dbReference>
<dbReference type="Pfam" id="PF02798">
    <property type="entry name" value="GST_N"/>
    <property type="match status" value="1"/>
</dbReference>
<dbReference type="SFLD" id="SFLDS00019">
    <property type="entry name" value="Glutathione_Transferase_(cytos"/>
    <property type="match status" value="1"/>
</dbReference>
<feature type="domain" description="GST N-terminal" evidence="1">
    <location>
        <begin position="1"/>
        <end position="80"/>
    </location>
</feature>
<protein>
    <submittedName>
        <fullName evidence="3">Glutathione S-transferase family protein</fullName>
    </submittedName>
</protein>
<keyword evidence="4" id="KW-1185">Reference proteome</keyword>
<dbReference type="InterPro" id="IPR004046">
    <property type="entry name" value="GST_C"/>
</dbReference>
<dbReference type="Gene3D" id="3.40.30.10">
    <property type="entry name" value="Glutaredoxin"/>
    <property type="match status" value="1"/>
</dbReference>
<dbReference type="InterPro" id="IPR036249">
    <property type="entry name" value="Thioredoxin-like_sf"/>
</dbReference>
<dbReference type="PANTHER" id="PTHR44051">
    <property type="entry name" value="GLUTATHIONE S-TRANSFERASE-RELATED"/>
    <property type="match status" value="1"/>
</dbReference>
<dbReference type="RefSeq" id="WP_142824296.1">
    <property type="nucleotide sequence ID" value="NZ_CP117267.1"/>
</dbReference>
<sequence>MTVLYYSPGSCALASLIAMEESGIAYEPRRIDLSKGDQKTPEYLKLNPKGRVPTLVTERGVITETPAILAYISQVSRNVRLAPLDDSFAFAVMQAFNNYLSSTVHVNHSHGRRGSRWSDDAAAIETMKAKVSQTMTESFVLIEDQLLAGPWVLGANYSVADGYLFTVANWLPGDGVDMDRFPKVKAHGERMRDRAAVQQALAIEKG</sequence>
<dbReference type="SUPFAM" id="SSF47616">
    <property type="entry name" value="GST C-terminal domain-like"/>
    <property type="match status" value="1"/>
</dbReference>
<dbReference type="CDD" id="cd03057">
    <property type="entry name" value="GST_N_Beta"/>
    <property type="match status" value="1"/>
</dbReference>
<dbReference type="PROSITE" id="PS50405">
    <property type="entry name" value="GST_CTER"/>
    <property type="match status" value="1"/>
</dbReference>
<dbReference type="Proteomes" id="UP000318939">
    <property type="component" value="Chromosome"/>
</dbReference>
<dbReference type="SFLD" id="SFLDG01150">
    <property type="entry name" value="Main.1:_Beta-like"/>
    <property type="match status" value="1"/>
</dbReference>
<organism evidence="3 4">
    <name type="scientific">Rhizobium rhododendri</name>
    <dbReference type="NCBI Taxonomy" id="2506430"/>
    <lineage>
        <taxon>Bacteria</taxon>
        <taxon>Pseudomonadati</taxon>
        <taxon>Pseudomonadota</taxon>
        <taxon>Alphaproteobacteria</taxon>
        <taxon>Hyphomicrobiales</taxon>
        <taxon>Rhizobiaceae</taxon>
        <taxon>Rhizobium/Agrobacterium group</taxon>
        <taxon>Rhizobium</taxon>
    </lineage>
</organism>
<dbReference type="EMBL" id="CP117267">
    <property type="protein sequence ID" value="WFS23476.1"/>
    <property type="molecule type" value="Genomic_DNA"/>
</dbReference>
<dbReference type="InterPro" id="IPR036282">
    <property type="entry name" value="Glutathione-S-Trfase_C_sf"/>
</dbReference>
<name>A0ABY8IIG8_9HYPH</name>
<dbReference type="SFLD" id="SFLDG00358">
    <property type="entry name" value="Main_(cytGST)"/>
    <property type="match status" value="1"/>
</dbReference>
<evidence type="ECO:0000313" key="3">
    <source>
        <dbReference type="EMBL" id="WFS23476.1"/>
    </source>
</evidence>
<feature type="domain" description="GST C-terminal" evidence="2">
    <location>
        <begin position="86"/>
        <end position="206"/>
    </location>
</feature>
<evidence type="ECO:0000313" key="4">
    <source>
        <dbReference type="Proteomes" id="UP000318939"/>
    </source>
</evidence>
<dbReference type="InterPro" id="IPR010987">
    <property type="entry name" value="Glutathione-S-Trfase_C-like"/>
</dbReference>
<reference evidence="3" key="1">
    <citation type="journal article" date="2019" name="Phytopathology">
        <title>A Novel Group of Rhizobium tumorigenes-Like Agrobacteria Associated with Crown Gall Disease of Rhododendron and Blueberry.</title>
        <authorList>
            <person name="Kuzmanovic N."/>
            <person name="Behrens P."/>
            <person name="Idczak E."/>
            <person name="Wagner S."/>
            <person name="Gotz M."/>
            <person name="Sproer C."/>
            <person name="Bunk B."/>
            <person name="Overmann J."/>
            <person name="Smalla K."/>
        </authorList>
    </citation>
    <scope>NUCLEOTIDE SEQUENCE</scope>
    <source>
        <strain evidence="3">Rho-6.2</strain>
    </source>
</reference>
<dbReference type="CDD" id="cd03188">
    <property type="entry name" value="GST_C_Beta"/>
    <property type="match status" value="1"/>
</dbReference>
<proteinExistence type="predicted"/>
<gene>
    <name evidence="3" type="ORF">PR018_02835</name>
</gene>
<dbReference type="InterPro" id="IPR040079">
    <property type="entry name" value="Glutathione_S-Trfase"/>
</dbReference>
<reference evidence="3" key="2">
    <citation type="journal article" date="2023" name="MicrobiologyOpen">
        <title>Genomics of the tumorigenes clade of the family Rhizobiaceae and description of Rhizobium rhododendri sp. nov.</title>
        <authorList>
            <person name="Kuzmanovic N."/>
            <person name="diCenzo G.C."/>
            <person name="Bunk B."/>
            <person name="Sproeer C."/>
            <person name="Fruehling A."/>
            <person name="Neumann-Schaal M."/>
            <person name="Overmann J."/>
            <person name="Smalla K."/>
        </authorList>
    </citation>
    <scope>NUCLEOTIDE SEQUENCE</scope>
    <source>
        <strain evidence="3">Rho-6.2</strain>
    </source>
</reference>
<evidence type="ECO:0000259" key="2">
    <source>
        <dbReference type="PROSITE" id="PS50405"/>
    </source>
</evidence>
<evidence type="ECO:0000259" key="1">
    <source>
        <dbReference type="PROSITE" id="PS50404"/>
    </source>
</evidence>
<accession>A0ABY8IIG8</accession>
<dbReference type="SUPFAM" id="SSF52833">
    <property type="entry name" value="Thioredoxin-like"/>
    <property type="match status" value="1"/>
</dbReference>
<dbReference type="InterPro" id="IPR004045">
    <property type="entry name" value="Glutathione_S-Trfase_N"/>
</dbReference>
<dbReference type="Pfam" id="PF14497">
    <property type="entry name" value="GST_C_3"/>
    <property type="match status" value="1"/>
</dbReference>